<feature type="domain" description="Aldehyde dehydrogenase" evidence="4">
    <location>
        <begin position="42"/>
        <end position="497"/>
    </location>
</feature>
<organism evidence="5 6">
    <name type="scientific">Actinomyces israelii</name>
    <dbReference type="NCBI Taxonomy" id="1659"/>
    <lineage>
        <taxon>Bacteria</taxon>
        <taxon>Bacillati</taxon>
        <taxon>Actinomycetota</taxon>
        <taxon>Actinomycetes</taxon>
        <taxon>Actinomycetales</taxon>
        <taxon>Actinomycetaceae</taxon>
        <taxon>Actinomyces</taxon>
    </lineage>
</organism>
<dbReference type="RefSeq" id="WP_268918172.1">
    <property type="nucleotide sequence ID" value="NZ_JAPTMY010000031.1"/>
</dbReference>
<dbReference type="InterPro" id="IPR016161">
    <property type="entry name" value="Ald_DH/histidinol_DH"/>
</dbReference>
<dbReference type="PROSITE" id="PS00687">
    <property type="entry name" value="ALDEHYDE_DEHYDR_GLU"/>
    <property type="match status" value="1"/>
</dbReference>
<comment type="similarity">
    <text evidence="3">Belongs to the aldehyde dehydrogenase family.</text>
</comment>
<dbReference type="InterPro" id="IPR015590">
    <property type="entry name" value="Aldehyde_DH_dom"/>
</dbReference>
<dbReference type="EMBL" id="JAPTMY010000031">
    <property type="protein sequence ID" value="MCZ0858843.1"/>
    <property type="molecule type" value="Genomic_DNA"/>
</dbReference>
<sequence length="535" mass="55540">MTVPAARPPRAADGGRRDCDARGRAALRALGLDDGAALAGDVIDVVSPLTGSPIGRVPRLGPDDVVRAARRARAAQEQWARTPVRERSRVLLALHDLVLRLRGPLLDLVQWESGKARAHAFEELADTAMTARYYARTGARHLAAERRRGAVPGLTGVAVHHRPVGVVGMISPWNYPLTLAASDAVAALMAGNAVVLKPDSATPFTALAVRSLLVRAGADPGLLQVVTGAGTALGAPLIDAVDALMFTGSAATGSAVASRAGARLTPVSAELGGKNPLIVRADAPLARTVRGTVRACFSNAGQLCVSIERVYVHRDVWDRFVPALVRATGALRVGATMGWETDMGPLISAEHRARVAAHVDDAVARGATVLTGGRALEEVGPTAYAPTLLAGVTGDMEVHSAETFGPVAALYRVSGDEEAVWAANASPYGLNASVWTADPRAGAALAGRIRAGTVNVNEGYAAAWGSTAAPMGGMGASGLGRRHGPEGILKYTQSQTIAVQRLMPLQAPPGVGGERWAAALTAWLRLARRLPGLDR</sequence>
<reference evidence="5" key="1">
    <citation type="submission" date="2022-10" db="EMBL/GenBank/DDBJ databases">
        <title>Genome sequence of Actinomyces israelii ATCC 10048.</title>
        <authorList>
            <person name="Watt R.M."/>
            <person name="Tong W.M."/>
        </authorList>
    </citation>
    <scope>NUCLEOTIDE SEQUENCE</scope>
    <source>
        <strain evidence="5">ATCC 10048</strain>
    </source>
</reference>
<evidence type="ECO:0000313" key="6">
    <source>
        <dbReference type="Proteomes" id="UP001072034"/>
    </source>
</evidence>
<gene>
    <name evidence="5" type="ORF">OHJ16_12410</name>
</gene>
<proteinExistence type="inferred from homology"/>
<dbReference type="GO" id="GO:0036243">
    <property type="term" value="F:succinate-semialdehyde dehydrogenase (NADP+) activity"/>
    <property type="evidence" value="ECO:0007669"/>
    <property type="project" value="UniProtKB-EC"/>
</dbReference>
<name>A0ABT4ICL1_9ACTO</name>
<dbReference type="Proteomes" id="UP001072034">
    <property type="component" value="Unassembled WGS sequence"/>
</dbReference>
<protein>
    <submittedName>
        <fullName evidence="5">Succinic semialdehyde dehydrogenase</fullName>
        <ecNumber evidence="5">1.2.1.79</ecNumber>
    </submittedName>
</protein>
<dbReference type="InterPro" id="IPR016163">
    <property type="entry name" value="Ald_DH_C"/>
</dbReference>
<keyword evidence="1 3" id="KW-0560">Oxidoreductase</keyword>
<evidence type="ECO:0000313" key="5">
    <source>
        <dbReference type="EMBL" id="MCZ0858843.1"/>
    </source>
</evidence>
<comment type="caution">
    <text evidence="5">The sequence shown here is derived from an EMBL/GenBank/DDBJ whole genome shotgun (WGS) entry which is preliminary data.</text>
</comment>
<evidence type="ECO:0000256" key="2">
    <source>
        <dbReference type="PROSITE-ProRule" id="PRU10007"/>
    </source>
</evidence>
<evidence type="ECO:0000259" key="4">
    <source>
        <dbReference type="Pfam" id="PF00171"/>
    </source>
</evidence>
<dbReference type="Gene3D" id="3.40.309.10">
    <property type="entry name" value="Aldehyde Dehydrogenase, Chain A, domain 2"/>
    <property type="match status" value="1"/>
</dbReference>
<evidence type="ECO:0000256" key="1">
    <source>
        <dbReference type="ARBA" id="ARBA00023002"/>
    </source>
</evidence>
<dbReference type="InterPro" id="IPR016162">
    <property type="entry name" value="Ald_DH_N"/>
</dbReference>
<keyword evidence="6" id="KW-1185">Reference proteome</keyword>
<feature type="active site" evidence="2">
    <location>
        <position position="270"/>
    </location>
</feature>
<dbReference type="PANTHER" id="PTHR11699">
    <property type="entry name" value="ALDEHYDE DEHYDROGENASE-RELATED"/>
    <property type="match status" value="1"/>
</dbReference>
<dbReference type="NCBIfam" id="NF006916">
    <property type="entry name" value="PRK09407.1"/>
    <property type="match status" value="1"/>
</dbReference>
<accession>A0ABT4ICL1</accession>
<dbReference type="EC" id="1.2.1.79" evidence="5"/>
<dbReference type="InterPro" id="IPR029510">
    <property type="entry name" value="Ald_DH_CS_GLU"/>
</dbReference>
<evidence type="ECO:0000256" key="3">
    <source>
        <dbReference type="RuleBase" id="RU003345"/>
    </source>
</evidence>
<dbReference type="Gene3D" id="3.40.605.10">
    <property type="entry name" value="Aldehyde Dehydrogenase, Chain A, domain 1"/>
    <property type="match status" value="1"/>
</dbReference>
<dbReference type="SUPFAM" id="SSF53720">
    <property type="entry name" value="ALDH-like"/>
    <property type="match status" value="1"/>
</dbReference>
<dbReference type="Pfam" id="PF00171">
    <property type="entry name" value="Aldedh"/>
    <property type="match status" value="1"/>
</dbReference>